<feature type="domain" description="C2H2-type" evidence="10">
    <location>
        <begin position="357"/>
        <end position="384"/>
    </location>
</feature>
<feature type="domain" description="C2H2-type" evidence="10">
    <location>
        <begin position="183"/>
        <end position="210"/>
    </location>
</feature>
<feature type="domain" description="C2H2-type" evidence="10">
    <location>
        <begin position="329"/>
        <end position="356"/>
    </location>
</feature>
<sequence length="630" mass="73857">MDPSPEMHTDIQIKEEPVELHEMDIEVNLKIENDITKEDESVQPDNFVAIKQELPNKLSVKLEPVDDDDNAYGNQEIVPEQMIMKLDPSYYDGELYNNYDGKILTNSRVRQDKDEMDDDYLPAKSKKKKKESNVKPLFKGKQRNDEQTYSDDITKHIEIVTIDEAERVVEHHDLFNSRKHMNYTCEPCALGFVIEDAYHMHMKIHSPENGSHACDICGARVKSADVLYRHRLRHYRRYRCRVCALRLRDKDTVAAHVMREHVGAAFVCAHCGRGFKRPQYLKRHVEQMHTRPLHLECPVCQRVFYERGWYRCHVRTHNEEVRKNIDRKAICSHCGREFRNKAYLIRHLQTHEDRQPVVCKHCSRTFKNIEVLRVHYRQHHSKNPLNEDGTFNENFTGRTYASQGRVRGAGANTTCAQCGRVLTTRAMLARHTQRMHTERVRKFQCDYCKKWYFTKAEVRSHIEWTHLQQRRHACACGRVFRTPARLRAHACAVHLRIAPPRDKTCPVCGKMFANQQVLTRHIKGHSGETYPCNECGQKFKTQSYVKIHYKLKHLKMSRAEIKAQSKRTLITVENSMDERMVSKIKVYDPITSGDDPLYINAQERETGVKTENQDISVPLFETFVDIQREC</sequence>
<dbReference type="GO" id="GO:0008270">
    <property type="term" value="F:zinc ion binding"/>
    <property type="evidence" value="ECO:0007669"/>
    <property type="project" value="UniProtKB-KW"/>
</dbReference>
<keyword evidence="4 8" id="KW-0863">Zinc-finger</keyword>
<dbReference type="PROSITE" id="PS50157">
    <property type="entry name" value="ZINC_FINGER_C2H2_2"/>
    <property type="match status" value="9"/>
</dbReference>
<dbReference type="InterPro" id="IPR013087">
    <property type="entry name" value="Znf_C2H2_type"/>
</dbReference>
<evidence type="ECO:0000256" key="3">
    <source>
        <dbReference type="ARBA" id="ARBA00022737"/>
    </source>
</evidence>
<feature type="domain" description="C2H2-type" evidence="10">
    <location>
        <begin position="503"/>
        <end position="530"/>
    </location>
</feature>
<dbReference type="GeneID" id="113398871"/>
<dbReference type="SUPFAM" id="SSF57667">
    <property type="entry name" value="beta-beta-alpha zinc fingers"/>
    <property type="match status" value="5"/>
</dbReference>
<evidence type="ECO:0000313" key="11">
    <source>
        <dbReference type="Proteomes" id="UP001652626"/>
    </source>
</evidence>
<evidence type="ECO:0000256" key="6">
    <source>
        <dbReference type="ARBA" id="ARBA00023125"/>
    </source>
</evidence>
<feature type="domain" description="C2H2-type" evidence="10">
    <location>
        <begin position="413"/>
        <end position="441"/>
    </location>
</feature>
<keyword evidence="6" id="KW-0238">DNA-binding</keyword>
<proteinExistence type="predicted"/>
<evidence type="ECO:0000259" key="10">
    <source>
        <dbReference type="PROSITE" id="PS50157"/>
    </source>
</evidence>
<evidence type="ECO:0000256" key="7">
    <source>
        <dbReference type="ARBA" id="ARBA00023242"/>
    </source>
</evidence>
<organism evidence="11 12">
    <name type="scientific">Vanessa tameamea</name>
    <name type="common">Kamehameha butterfly</name>
    <dbReference type="NCBI Taxonomy" id="334116"/>
    <lineage>
        <taxon>Eukaryota</taxon>
        <taxon>Metazoa</taxon>
        <taxon>Ecdysozoa</taxon>
        <taxon>Arthropoda</taxon>
        <taxon>Hexapoda</taxon>
        <taxon>Insecta</taxon>
        <taxon>Pterygota</taxon>
        <taxon>Neoptera</taxon>
        <taxon>Endopterygota</taxon>
        <taxon>Lepidoptera</taxon>
        <taxon>Glossata</taxon>
        <taxon>Ditrysia</taxon>
        <taxon>Papilionoidea</taxon>
        <taxon>Nymphalidae</taxon>
        <taxon>Nymphalinae</taxon>
        <taxon>Vanessa</taxon>
    </lineage>
</organism>
<reference evidence="12" key="1">
    <citation type="submission" date="2025-08" db="UniProtKB">
        <authorList>
            <consortium name="RefSeq"/>
        </authorList>
    </citation>
    <scope>IDENTIFICATION</scope>
    <source>
        <tissue evidence="12">Whole body</tissue>
    </source>
</reference>
<keyword evidence="2" id="KW-0479">Metal-binding</keyword>
<dbReference type="Pfam" id="PF00096">
    <property type="entry name" value="zf-C2H2"/>
    <property type="match status" value="4"/>
</dbReference>
<feature type="domain" description="C2H2-type" evidence="10">
    <location>
        <begin position="530"/>
        <end position="553"/>
    </location>
</feature>
<dbReference type="AlphaFoldDB" id="A0A8B8IBG1"/>
<feature type="domain" description="C2H2-type" evidence="10">
    <location>
        <begin position="295"/>
        <end position="322"/>
    </location>
</feature>
<evidence type="ECO:0000256" key="8">
    <source>
        <dbReference type="PROSITE-ProRule" id="PRU00042"/>
    </source>
</evidence>
<evidence type="ECO:0000256" key="9">
    <source>
        <dbReference type="SAM" id="MobiDB-lite"/>
    </source>
</evidence>
<accession>A0A8B8IBG1</accession>
<dbReference type="OrthoDB" id="8922241at2759"/>
<feature type="domain" description="C2H2-type" evidence="10">
    <location>
        <begin position="443"/>
        <end position="471"/>
    </location>
</feature>
<dbReference type="Gene3D" id="3.30.160.60">
    <property type="entry name" value="Classic Zinc Finger"/>
    <property type="match status" value="6"/>
</dbReference>
<dbReference type="InterPro" id="IPR050589">
    <property type="entry name" value="Ikaros_C2H2-ZF"/>
</dbReference>
<feature type="domain" description="C2H2-type" evidence="10">
    <location>
        <begin position="266"/>
        <end position="290"/>
    </location>
</feature>
<feature type="region of interest" description="Disordered" evidence="9">
    <location>
        <begin position="113"/>
        <end position="146"/>
    </location>
</feature>
<dbReference type="PANTHER" id="PTHR24404">
    <property type="entry name" value="ZINC FINGER PROTEIN"/>
    <property type="match status" value="1"/>
</dbReference>
<evidence type="ECO:0000313" key="12">
    <source>
        <dbReference type="RefSeq" id="XP_026493591.2"/>
    </source>
</evidence>
<evidence type="ECO:0000256" key="2">
    <source>
        <dbReference type="ARBA" id="ARBA00022723"/>
    </source>
</evidence>
<dbReference type="SMART" id="SM00355">
    <property type="entry name" value="ZnF_C2H2"/>
    <property type="match status" value="12"/>
</dbReference>
<keyword evidence="7" id="KW-0539">Nucleus</keyword>
<dbReference type="InterPro" id="IPR036236">
    <property type="entry name" value="Znf_C2H2_sf"/>
</dbReference>
<dbReference type="Pfam" id="PF13913">
    <property type="entry name" value="zf-C2HC_2"/>
    <property type="match status" value="1"/>
</dbReference>
<comment type="subcellular location">
    <subcellularLocation>
        <location evidence="1">Nucleus</location>
    </subcellularLocation>
</comment>
<keyword evidence="5" id="KW-0862">Zinc</keyword>
<evidence type="ECO:0000256" key="1">
    <source>
        <dbReference type="ARBA" id="ARBA00004123"/>
    </source>
</evidence>
<protein>
    <submittedName>
        <fullName evidence="12">Zinc finger protein 567-like</fullName>
    </submittedName>
</protein>
<gene>
    <name evidence="12" type="primary">LOC113398871</name>
</gene>
<dbReference type="OMA" id="HACAVHL"/>
<dbReference type="PROSITE" id="PS00028">
    <property type="entry name" value="ZINC_FINGER_C2H2_1"/>
    <property type="match status" value="10"/>
</dbReference>
<dbReference type="RefSeq" id="XP_026493591.2">
    <property type="nucleotide sequence ID" value="XM_026637806.2"/>
</dbReference>
<keyword evidence="11" id="KW-1185">Reference proteome</keyword>
<keyword evidence="3" id="KW-0677">Repeat</keyword>
<evidence type="ECO:0000256" key="4">
    <source>
        <dbReference type="ARBA" id="ARBA00022771"/>
    </source>
</evidence>
<name>A0A8B8IBG1_VANTA</name>
<dbReference type="PANTHER" id="PTHR24404:SF114">
    <property type="entry name" value="KLUMPFUSS, ISOFORM B-RELATED"/>
    <property type="match status" value="1"/>
</dbReference>
<evidence type="ECO:0000256" key="5">
    <source>
        <dbReference type="ARBA" id="ARBA00022833"/>
    </source>
</evidence>
<dbReference type="Proteomes" id="UP001652626">
    <property type="component" value="Chromosome 26"/>
</dbReference>